<reference evidence="1 2" key="1">
    <citation type="submission" date="2018-06" db="EMBL/GenBank/DDBJ databases">
        <authorList>
            <consortium name="Pathogen Informatics"/>
            <person name="Doyle S."/>
        </authorList>
    </citation>
    <scope>NUCLEOTIDE SEQUENCE [LARGE SCALE GENOMIC DNA]</scope>
    <source>
        <strain evidence="1 2">NCTC11819</strain>
    </source>
</reference>
<organism evidence="1 2">
    <name type="scientific">Mobiluncus mulieris</name>
    <dbReference type="NCBI Taxonomy" id="2052"/>
    <lineage>
        <taxon>Bacteria</taxon>
        <taxon>Bacillati</taxon>
        <taxon>Actinomycetota</taxon>
        <taxon>Actinomycetes</taxon>
        <taxon>Actinomycetales</taxon>
        <taxon>Actinomycetaceae</taxon>
        <taxon>Mobiluncus</taxon>
    </lineage>
</organism>
<dbReference type="AlphaFoldDB" id="A0A2X1SFC6"/>
<accession>A0A2X1SFC6</accession>
<dbReference type="InterPro" id="IPR016181">
    <property type="entry name" value="Acyl_CoA_acyltransferase"/>
</dbReference>
<comment type="caution">
    <text evidence="1">The sequence shown here is derived from an EMBL/GenBank/DDBJ whole genome shotgun (WGS) entry which is preliminary data.</text>
</comment>
<name>A0A2X1SFC6_9ACTO</name>
<evidence type="ECO:0008006" key="3">
    <source>
        <dbReference type="Google" id="ProtNLM"/>
    </source>
</evidence>
<proteinExistence type="predicted"/>
<dbReference type="Gene3D" id="3.40.630.30">
    <property type="match status" value="1"/>
</dbReference>
<dbReference type="SUPFAM" id="SSF55729">
    <property type="entry name" value="Acyl-CoA N-acyltransferases (Nat)"/>
    <property type="match status" value="1"/>
</dbReference>
<sequence>MWFVPLNPTNIKIMEDFEILKADLADAMILANLQADVLRSTLGKILGLGHPAVGVIDTVSMESSWRRALSAKLPVWLAFTGDEPTGMAAVLPGLDQTVGELTLEFLARDDNLEVAMSLLDKAMEYGRDNGLRALGIWLLVGDDFRTRFLSDAGFTPQGLSQKLQTTDGDSVVDNSPHHKQLEAHLWGILL</sequence>
<gene>
    <name evidence="1" type="ORF">NCTC11819_01576</name>
</gene>
<dbReference type="Proteomes" id="UP000255284">
    <property type="component" value="Unassembled WGS sequence"/>
</dbReference>
<evidence type="ECO:0000313" key="1">
    <source>
        <dbReference type="EMBL" id="STO16993.1"/>
    </source>
</evidence>
<evidence type="ECO:0000313" key="2">
    <source>
        <dbReference type="Proteomes" id="UP000255284"/>
    </source>
</evidence>
<dbReference type="EMBL" id="UGGQ01000006">
    <property type="protein sequence ID" value="STO16993.1"/>
    <property type="molecule type" value="Genomic_DNA"/>
</dbReference>
<protein>
    <recommendedName>
        <fullName evidence="3">N-acetyltransferase domain-containing protein</fullName>
    </recommendedName>
</protein>